<dbReference type="Proteomes" id="UP001219934">
    <property type="component" value="Unassembled WGS sequence"/>
</dbReference>
<organism evidence="2 3">
    <name type="scientific">Pogonophryne albipinna</name>
    <dbReference type="NCBI Taxonomy" id="1090488"/>
    <lineage>
        <taxon>Eukaryota</taxon>
        <taxon>Metazoa</taxon>
        <taxon>Chordata</taxon>
        <taxon>Craniata</taxon>
        <taxon>Vertebrata</taxon>
        <taxon>Euteleostomi</taxon>
        <taxon>Actinopterygii</taxon>
        <taxon>Neopterygii</taxon>
        <taxon>Teleostei</taxon>
        <taxon>Neoteleostei</taxon>
        <taxon>Acanthomorphata</taxon>
        <taxon>Eupercaria</taxon>
        <taxon>Perciformes</taxon>
        <taxon>Notothenioidei</taxon>
        <taxon>Pogonophryne</taxon>
    </lineage>
</organism>
<feature type="region of interest" description="Disordered" evidence="1">
    <location>
        <begin position="1"/>
        <end position="20"/>
    </location>
</feature>
<sequence length="95" mass="10651">MPGVHPKQNPRQRLCQETPETVQQAEEGIAFSKESSIRKKEHEKLGKYKGLRGELEKMKKVKATVVPVVIGALGAVTHKLGKWLQNLRRSVPKAL</sequence>
<accession>A0AAD6AM04</accession>
<protein>
    <submittedName>
        <fullName evidence="2">Uncharacterized protein</fullName>
    </submittedName>
</protein>
<reference evidence="2" key="1">
    <citation type="submission" date="2022-11" db="EMBL/GenBank/DDBJ databases">
        <title>Chromosome-level genome of Pogonophryne albipinna.</title>
        <authorList>
            <person name="Jo E."/>
        </authorList>
    </citation>
    <scope>NUCLEOTIDE SEQUENCE</scope>
    <source>
        <strain evidence="2">SGF0006</strain>
        <tissue evidence="2">Muscle</tissue>
    </source>
</reference>
<feature type="non-terminal residue" evidence="2">
    <location>
        <position position="95"/>
    </location>
</feature>
<dbReference type="EMBL" id="JAPTMU010000019">
    <property type="protein sequence ID" value="KAJ4927218.1"/>
    <property type="molecule type" value="Genomic_DNA"/>
</dbReference>
<comment type="caution">
    <text evidence="2">The sequence shown here is derived from an EMBL/GenBank/DDBJ whole genome shotgun (WGS) entry which is preliminary data.</text>
</comment>
<evidence type="ECO:0000313" key="3">
    <source>
        <dbReference type="Proteomes" id="UP001219934"/>
    </source>
</evidence>
<proteinExistence type="predicted"/>
<keyword evidence="3" id="KW-1185">Reference proteome</keyword>
<evidence type="ECO:0000256" key="1">
    <source>
        <dbReference type="SAM" id="MobiDB-lite"/>
    </source>
</evidence>
<evidence type="ECO:0000313" key="2">
    <source>
        <dbReference type="EMBL" id="KAJ4927218.1"/>
    </source>
</evidence>
<dbReference type="AlphaFoldDB" id="A0AAD6AM04"/>
<name>A0AAD6AM04_9TELE</name>
<gene>
    <name evidence="2" type="ORF">JOQ06_014953</name>
</gene>